<dbReference type="AlphaFoldDB" id="A0A7C2K259"/>
<reference evidence="3" key="1">
    <citation type="journal article" date="2020" name="mSystems">
        <title>Genome- and Community-Level Interaction Insights into Carbon Utilization and Element Cycling Functions of Hydrothermarchaeota in Hydrothermal Sediment.</title>
        <authorList>
            <person name="Zhou Z."/>
            <person name="Liu Y."/>
            <person name="Xu W."/>
            <person name="Pan J."/>
            <person name="Luo Z.H."/>
            <person name="Li M."/>
        </authorList>
    </citation>
    <scope>NUCLEOTIDE SEQUENCE [LARGE SCALE GENOMIC DNA]</scope>
    <source>
        <strain evidence="3">SpSt-339</strain>
    </source>
</reference>
<dbReference type="Pfam" id="PF13490">
    <property type="entry name" value="zf-HC2"/>
    <property type="match status" value="1"/>
</dbReference>
<protein>
    <submittedName>
        <fullName evidence="3">Zf-HC2 domain-containing protein</fullName>
    </submittedName>
</protein>
<evidence type="ECO:0000256" key="1">
    <source>
        <dbReference type="SAM" id="Phobius"/>
    </source>
</evidence>
<keyword evidence="1" id="KW-0472">Membrane</keyword>
<organism evidence="3">
    <name type="scientific">Schlesneria paludicola</name>
    <dbReference type="NCBI Taxonomy" id="360056"/>
    <lineage>
        <taxon>Bacteria</taxon>
        <taxon>Pseudomonadati</taxon>
        <taxon>Planctomycetota</taxon>
        <taxon>Planctomycetia</taxon>
        <taxon>Planctomycetales</taxon>
        <taxon>Planctomycetaceae</taxon>
        <taxon>Schlesneria</taxon>
    </lineage>
</organism>
<dbReference type="InterPro" id="IPR027383">
    <property type="entry name" value="Znf_put"/>
</dbReference>
<dbReference type="EMBL" id="DSOK01000355">
    <property type="protein sequence ID" value="HEN16363.1"/>
    <property type="molecule type" value="Genomic_DNA"/>
</dbReference>
<feature type="domain" description="Putative zinc-finger" evidence="2">
    <location>
        <begin position="18"/>
        <end position="38"/>
    </location>
</feature>
<sequence length="178" mass="20558">MDCRQIQSVLALVVGQDPCDPADEQAVRAHLSNCPACRRFRQDLKVSHTALLESRTQPQFRRGLWPQVAACLADWESRPQFARFNVWVPSVAAVVACLLLVSVAALEVDHHSQQWLPSLVQERTAPPRDLFNDPDFSHNRGRLLSRDDVRRWYELHQNQPQQASRRVPRPREIFQSDY</sequence>
<evidence type="ECO:0000313" key="3">
    <source>
        <dbReference type="EMBL" id="HEN16363.1"/>
    </source>
</evidence>
<feature type="transmembrane region" description="Helical" evidence="1">
    <location>
        <begin position="86"/>
        <end position="106"/>
    </location>
</feature>
<accession>A0A7C2K259</accession>
<keyword evidence="1" id="KW-0812">Transmembrane</keyword>
<proteinExistence type="predicted"/>
<keyword evidence="1" id="KW-1133">Transmembrane helix</keyword>
<comment type="caution">
    <text evidence="3">The sequence shown here is derived from an EMBL/GenBank/DDBJ whole genome shotgun (WGS) entry which is preliminary data.</text>
</comment>
<gene>
    <name evidence="3" type="ORF">ENQ76_12950</name>
</gene>
<dbReference type="Gene3D" id="1.10.10.1320">
    <property type="entry name" value="Anti-sigma factor, zinc-finger domain"/>
    <property type="match status" value="1"/>
</dbReference>
<evidence type="ECO:0000259" key="2">
    <source>
        <dbReference type="Pfam" id="PF13490"/>
    </source>
</evidence>
<name>A0A7C2K259_9PLAN</name>
<dbReference type="InterPro" id="IPR041916">
    <property type="entry name" value="Anti_sigma_zinc_sf"/>
</dbReference>